<evidence type="ECO:0000313" key="3">
    <source>
        <dbReference type="Proteomes" id="UP000092321"/>
    </source>
</evidence>
<name>A0A1B7TKA2_9ASCO</name>
<sequence>MPINRASSFLEDKTFPINKLKRQKSKEILQYQHNNNKINNNNTINKDESDMEISSSDVSSINGKNEDTNSNYKLKTISQKNCFLKHDENFYLEPLRGKQKRPKFLLDFKILGLNNIPLASSFLEDKTFPINKLKRQKSKEILQYQHNNNKINNNSTINKDESDMDISSSDVSSINGKNEDTNNNYKLKSISQKNCFLKHDENFYLEPLRGKQKRPKFLLDFKILGLNNIPLFNENANNEDKIGVCYVKWSLLDHNHDHIFGSKKTSKNNVIYLRDYEALDFFADNKELLNLKNSPKNKNSQTHHQHHHQHGY</sequence>
<organism evidence="2 3">
    <name type="scientific">Hanseniaspora valbyensis NRRL Y-1626</name>
    <dbReference type="NCBI Taxonomy" id="766949"/>
    <lineage>
        <taxon>Eukaryota</taxon>
        <taxon>Fungi</taxon>
        <taxon>Dikarya</taxon>
        <taxon>Ascomycota</taxon>
        <taxon>Saccharomycotina</taxon>
        <taxon>Saccharomycetes</taxon>
        <taxon>Saccharomycodales</taxon>
        <taxon>Saccharomycodaceae</taxon>
        <taxon>Hanseniaspora</taxon>
    </lineage>
</organism>
<dbReference type="AlphaFoldDB" id="A0A1B7TKA2"/>
<dbReference type="Proteomes" id="UP000092321">
    <property type="component" value="Unassembled WGS sequence"/>
</dbReference>
<comment type="caution">
    <text evidence="2">The sequence shown here is derived from an EMBL/GenBank/DDBJ whole genome shotgun (WGS) entry which is preliminary data.</text>
</comment>
<evidence type="ECO:0000313" key="2">
    <source>
        <dbReference type="EMBL" id="OBA29139.1"/>
    </source>
</evidence>
<feature type="compositionally biased region" description="Basic residues" evidence="1">
    <location>
        <begin position="301"/>
        <end position="312"/>
    </location>
</feature>
<proteinExistence type="predicted"/>
<feature type="region of interest" description="Disordered" evidence="1">
    <location>
        <begin position="292"/>
        <end position="312"/>
    </location>
</feature>
<feature type="compositionally biased region" description="Low complexity" evidence="1">
    <location>
        <begin position="52"/>
        <end position="61"/>
    </location>
</feature>
<dbReference type="OrthoDB" id="3365224at2759"/>
<feature type="region of interest" description="Disordered" evidence="1">
    <location>
        <begin position="152"/>
        <end position="177"/>
    </location>
</feature>
<gene>
    <name evidence="2" type="ORF">HANVADRAFT_196</name>
</gene>
<dbReference type="EMBL" id="LXPE01000001">
    <property type="protein sequence ID" value="OBA29139.1"/>
    <property type="molecule type" value="Genomic_DNA"/>
</dbReference>
<accession>A0A1B7TKA2</accession>
<protein>
    <submittedName>
        <fullName evidence="2">Uncharacterized protein</fullName>
    </submittedName>
</protein>
<feature type="region of interest" description="Disordered" evidence="1">
    <location>
        <begin position="36"/>
        <end position="64"/>
    </location>
</feature>
<evidence type="ECO:0000256" key="1">
    <source>
        <dbReference type="SAM" id="MobiDB-lite"/>
    </source>
</evidence>
<feature type="non-terminal residue" evidence="2">
    <location>
        <position position="312"/>
    </location>
</feature>
<keyword evidence="3" id="KW-1185">Reference proteome</keyword>
<reference evidence="3" key="1">
    <citation type="journal article" date="2016" name="Proc. Natl. Acad. Sci. U.S.A.">
        <title>Comparative genomics of biotechnologically important yeasts.</title>
        <authorList>
            <person name="Riley R."/>
            <person name="Haridas S."/>
            <person name="Wolfe K.H."/>
            <person name="Lopes M.R."/>
            <person name="Hittinger C.T."/>
            <person name="Goeker M."/>
            <person name="Salamov A.A."/>
            <person name="Wisecaver J.H."/>
            <person name="Long T.M."/>
            <person name="Calvey C.H."/>
            <person name="Aerts A.L."/>
            <person name="Barry K.W."/>
            <person name="Choi C."/>
            <person name="Clum A."/>
            <person name="Coughlan A.Y."/>
            <person name="Deshpande S."/>
            <person name="Douglass A.P."/>
            <person name="Hanson S.J."/>
            <person name="Klenk H.-P."/>
            <person name="LaButti K.M."/>
            <person name="Lapidus A."/>
            <person name="Lindquist E.A."/>
            <person name="Lipzen A.M."/>
            <person name="Meier-Kolthoff J.P."/>
            <person name="Ohm R.A."/>
            <person name="Otillar R.P."/>
            <person name="Pangilinan J.L."/>
            <person name="Peng Y."/>
            <person name="Rokas A."/>
            <person name="Rosa C.A."/>
            <person name="Scheuner C."/>
            <person name="Sibirny A.A."/>
            <person name="Slot J.C."/>
            <person name="Stielow J.B."/>
            <person name="Sun H."/>
            <person name="Kurtzman C.P."/>
            <person name="Blackwell M."/>
            <person name="Grigoriev I.V."/>
            <person name="Jeffries T.W."/>
        </authorList>
    </citation>
    <scope>NUCLEOTIDE SEQUENCE [LARGE SCALE GENOMIC DNA]</scope>
    <source>
        <strain evidence="3">NRRL Y-1626</strain>
    </source>
</reference>